<reference evidence="1" key="1">
    <citation type="submission" date="2015-04" db="UniProtKB">
        <authorList>
            <consortium name="EnsemblPlants"/>
        </authorList>
    </citation>
    <scope>IDENTIFICATION</scope>
</reference>
<dbReference type="PANTHER" id="PTHR30615:SF16">
    <property type="entry name" value="SECONDARY THIAMINE-PHOSPHATE SYNTHASE ENZYME"/>
    <property type="match status" value="1"/>
</dbReference>
<dbReference type="Gramene" id="OMERI02G07680.3">
    <property type="protein sequence ID" value="OMERI02G07680.3"/>
    <property type="gene ID" value="OMERI02G07680"/>
</dbReference>
<dbReference type="Pfam" id="PF01894">
    <property type="entry name" value="YjbQ"/>
    <property type="match status" value="1"/>
</dbReference>
<dbReference type="Gene3D" id="2.60.120.460">
    <property type="entry name" value="YjbQ-like"/>
    <property type="match status" value="1"/>
</dbReference>
<sequence>MASNASALAFTHPKLPERGAHHHHHHHQSITARSLLPAAADAAVARRPVASPGLAVAGSPAAHFSMAAKWAQKTVVIPAQRRGCHLITPKILREIEADLSGFKCGLAHLIPITDGHLNMGTWQGIWLCEHRDNASSRKIVVTLNGV</sequence>
<dbReference type="EnsemblPlants" id="OMERI02G07680.3">
    <property type="protein sequence ID" value="OMERI02G07680.3"/>
    <property type="gene ID" value="OMERI02G07680"/>
</dbReference>
<proteinExistence type="predicted"/>
<keyword evidence="2" id="KW-1185">Reference proteome</keyword>
<accession>A0A0E0CGZ6</accession>
<dbReference type="InterPro" id="IPR035917">
    <property type="entry name" value="YjbQ-like_sf"/>
</dbReference>
<dbReference type="InterPro" id="IPR001602">
    <property type="entry name" value="UPF0047_YjbQ-like"/>
</dbReference>
<evidence type="ECO:0000313" key="2">
    <source>
        <dbReference type="Proteomes" id="UP000008021"/>
    </source>
</evidence>
<evidence type="ECO:0008006" key="3">
    <source>
        <dbReference type="Google" id="ProtNLM"/>
    </source>
</evidence>
<organism evidence="1">
    <name type="scientific">Oryza meridionalis</name>
    <dbReference type="NCBI Taxonomy" id="40149"/>
    <lineage>
        <taxon>Eukaryota</taxon>
        <taxon>Viridiplantae</taxon>
        <taxon>Streptophyta</taxon>
        <taxon>Embryophyta</taxon>
        <taxon>Tracheophyta</taxon>
        <taxon>Spermatophyta</taxon>
        <taxon>Magnoliopsida</taxon>
        <taxon>Liliopsida</taxon>
        <taxon>Poales</taxon>
        <taxon>Poaceae</taxon>
        <taxon>BOP clade</taxon>
        <taxon>Oryzoideae</taxon>
        <taxon>Oryzeae</taxon>
        <taxon>Oryzinae</taxon>
        <taxon>Oryza</taxon>
    </lineage>
</organism>
<reference evidence="1" key="2">
    <citation type="submission" date="2018-05" db="EMBL/GenBank/DDBJ databases">
        <title>OmerRS3 (Oryza meridionalis Reference Sequence Version 3).</title>
        <authorList>
            <person name="Zhang J."/>
            <person name="Kudrna D."/>
            <person name="Lee S."/>
            <person name="Talag J."/>
            <person name="Welchert J."/>
            <person name="Wing R.A."/>
        </authorList>
    </citation>
    <scope>NUCLEOTIDE SEQUENCE [LARGE SCALE GENOMIC DNA]</scope>
    <source>
        <strain evidence="1">cv. OR44</strain>
    </source>
</reference>
<protein>
    <recommendedName>
        <fullName evidence="3">Secondary thiamine-phosphate synthase enzyme</fullName>
    </recommendedName>
</protein>
<dbReference type="PANTHER" id="PTHR30615">
    <property type="entry name" value="UNCHARACTERIZED PROTEIN YJBQ-RELATED"/>
    <property type="match status" value="1"/>
</dbReference>
<dbReference type="SUPFAM" id="SSF111038">
    <property type="entry name" value="YjbQ-like"/>
    <property type="match status" value="1"/>
</dbReference>
<evidence type="ECO:0000313" key="1">
    <source>
        <dbReference type="EnsemblPlants" id="OMERI02G07680.3"/>
    </source>
</evidence>
<dbReference type="AlphaFoldDB" id="A0A0E0CGZ6"/>
<name>A0A0E0CGZ6_9ORYZ</name>
<dbReference type="Proteomes" id="UP000008021">
    <property type="component" value="Chromosome 2"/>
</dbReference>